<reference evidence="2 3" key="1">
    <citation type="journal article" date="2018" name="Proc. R. Soc. B">
        <title>A non-coding region near Follistatin controls head colour polymorphism in the Gouldian finch.</title>
        <authorList>
            <person name="Toomey M.B."/>
            <person name="Marques C.I."/>
            <person name="Andrade P."/>
            <person name="Araujo P.M."/>
            <person name="Sabatino S."/>
            <person name="Gazda M.A."/>
            <person name="Afonso S."/>
            <person name="Lopes R.J."/>
            <person name="Corbo J.C."/>
            <person name="Carneiro M."/>
        </authorList>
    </citation>
    <scope>NUCLEOTIDE SEQUENCE [LARGE SCALE GENOMIC DNA]</scope>
    <source>
        <strain evidence="2">Red01</strain>
        <tissue evidence="2">Muscle</tissue>
    </source>
</reference>
<keyword evidence="3" id="KW-1185">Reference proteome</keyword>
<evidence type="ECO:0000256" key="1">
    <source>
        <dbReference type="SAM" id="MobiDB-lite"/>
    </source>
</evidence>
<dbReference type="PANTHER" id="PTHR28634:SF1">
    <property type="entry name" value="ZINC FINGER B-BOX DOMAIN-CONTAINING PROTEIN 1"/>
    <property type="match status" value="1"/>
</dbReference>
<comment type="caution">
    <text evidence="2">The sequence shown here is derived from an EMBL/GenBank/DDBJ whole genome shotgun (WGS) entry which is preliminary data.</text>
</comment>
<dbReference type="EMBL" id="QUSF01000026">
    <property type="protein sequence ID" value="RLW00703.1"/>
    <property type="molecule type" value="Genomic_DNA"/>
</dbReference>
<feature type="compositionally biased region" description="Acidic residues" evidence="1">
    <location>
        <begin position="88"/>
        <end position="97"/>
    </location>
</feature>
<dbReference type="AlphaFoldDB" id="A0A3L8SE83"/>
<protein>
    <submittedName>
        <fullName evidence="2">Uncharacterized protein</fullName>
    </submittedName>
</protein>
<organism evidence="2 3">
    <name type="scientific">Chloebia gouldiae</name>
    <name type="common">Gouldian finch</name>
    <name type="synonym">Erythrura gouldiae</name>
    <dbReference type="NCBI Taxonomy" id="44316"/>
    <lineage>
        <taxon>Eukaryota</taxon>
        <taxon>Metazoa</taxon>
        <taxon>Chordata</taxon>
        <taxon>Craniata</taxon>
        <taxon>Vertebrata</taxon>
        <taxon>Euteleostomi</taxon>
        <taxon>Archelosauria</taxon>
        <taxon>Archosauria</taxon>
        <taxon>Dinosauria</taxon>
        <taxon>Saurischia</taxon>
        <taxon>Theropoda</taxon>
        <taxon>Coelurosauria</taxon>
        <taxon>Aves</taxon>
        <taxon>Neognathae</taxon>
        <taxon>Neoaves</taxon>
        <taxon>Telluraves</taxon>
        <taxon>Australaves</taxon>
        <taxon>Passeriformes</taxon>
        <taxon>Passeroidea</taxon>
        <taxon>Passeridae</taxon>
        <taxon>Chloebia</taxon>
    </lineage>
</organism>
<accession>A0A3L8SE83</accession>
<dbReference type="OrthoDB" id="6226111at2759"/>
<feature type="non-terminal residue" evidence="2">
    <location>
        <position position="124"/>
    </location>
</feature>
<sequence length="124" mass="13659">MEKLLLKKYRRTPVDQFFASCMKDSRPVQSLSVKQAGAGGGGQGDDDDDDIEELTDEEVKKYWASVYRAEESNTVSENAESSLKIEFLDDSQSEDLGESSYSSVEETGDMGVNKQGKTDPLECG</sequence>
<name>A0A3L8SE83_CHLGU</name>
<feature type="region of interest" description="Disordered" evidence="1">
    <location>
        <begin position="26"/>
        <end position="53"/>
    </location>
</feature>
<evidence type="ECO:0000313" key="2">
    <source>
        <dbReference type="EMBL" id="RLW00703.1"/>
    </source>
</evidence>
<feature type="compositionally biased region" description="Acidic residues" evidence="1">
    <location>
        <begin position="44"/>
        <end position="53"/>
    </location>
</feature>
<feature type="compositionally biased region" description="Polar residues" evidence="1">
    <location>
        <begin position="72"/>
        <end position="81"/>
    </location>
</feature>
<gene>
    <name evidence="2" type="ORF">DV515_00008555</name>
</gene>
<proteinExistence type="predicted"/>
<dbReference type="InterPro" id="IPR037688">
    <property type="entry name" value="ZBBX"/>
</dbReference>
<feature type="region of interest" description="Disordered" evidence="1">
    <location>
        <begin position="71"/>
        <end position="124"/>
    </location>
</feature>
<dbReference type="PANTHER" id="PTHR28634">
    <property type="entry name" value="ZINC FINGER B-BOX DOMAIN-CONTAINING PROTEIN 1"/>
    <property type="match status" value="1"/>
</dbReference>
<dbReference type="Proteomes" id="UP000276834">
    <property type="component" value="Unassembled WGS sequence"/>
</dbReference>
<evidence type="ECO:0000313" key="3">
    <source>
        <dbReference type="Proteomes" id="UP000276834"/>
    </source>
</evidence>